<dbReference type="EMBL" id="JAMZIH010001311">
    <property type="protein sequence ID" value="KAJ1678303.1"/>
    <property type="molecule type" value="Genomic_DNA"/>
</dbReference>
<dbReference type="Proteomes" id="UP001145114">
    <property type="component" value="Unassembled WGS sequence"/>
</dbReference>
<name>A0ACC1HRB9_9FUNG</name>
<reference evidence="1" key="1">
    <citation type="submission" date="2022-06" db="EMBL/GenBank/DDBJ databases">
        <title>Phylogenomic reconstructions and comparative analyses of Kickxellomycotina fungi.</title>
        <authorList>
            <person name="Reynolds N.K."/>
            <person name="Stajich J.E."/>
            <person name="Barry K."/>
            <person name="Grigoriev I.V."/>
            <person name="Crous P."/>
            <person name="Smith M.E."/>
        </authorList>
    </citation>
    <scope>NUCLEOTIDE SEQUENCE</scope>
    <source>
        <strain evidence="1">RSA 2271</strain>
    </source>
</reference>
<evidence type="ECO:0000313" key="1">
    <source>
        <dbReference type="EMBL" id="KAJ1678303.1"/>
    </source>
</evidence>
<gene>
    <name evidence="1" type="ORF">EV182_004340</name>
</gene>
<evidence type="ECO:0000313" key="2">
    <source>
        <dbReference type="Proteomes" id="UP001145114"/>
    </source>
</evidence>
<organism evidence="1 2">
    <name type="scientific">Spiromyces aspiralis</name>
    <dbReference type="NCBI Taxonomy" id="68401"/>
    <lineage>
        <taxon>Eukaryota</taxon>
        <taxon>Fungi</taxon>
        <taxon>Fungi incertae sedis</taxon>
        <taxon>Zoopagomycota</taxon>
        <taxon>Kickxellomycotina</taxon>
        <taxon>Kickxellomycetes</taxon>
        <taxon>Kickxellales</taxon>
        <taxon>Kickxellaceae</taxon>
        <taxon>Spiromyces</taxon>
    </lineage>
</organism>
<proteinExistence type="predicted"/>
<sequence>MEAAAAAAEAAANELQQVAGHSPDGPDAQSSARPDGMNVYDLDAFAQAHNILSEVLKDLSVTPPQSFDSPEAEDEFVRRQVDLRNYLDMLIRSGFLQPTSYVSIEAQDQVPLVVMFRPLANQFKDIQRVPRRYDANLYFNLVSFPDDFIVPHLPREEAELIFKRKTLPERRFLIQASLCRSVLELGQKSNNVGYMQTDEESQKYLLIKNRSEIPLLYSIKKTGFIASGDIRVDDNRYGVVRGYDSRKIVYYFKPSMPGTYNEKIAVYNVLDPEGAQYATLKAIVRRPERFFVQSLKIDFGRCVVDQPSPKPQLIIITNTSNKTRTLIVEKYDGCALTNAAAVGPSPSNPPVASNGVKDNEDDDDRGDISKHKYYLEPRFLEHIDGDTEIPVFLDKETEEELEALEQKLKIAIRKNRPEKIEKLKKKIERLKGGGKTKDPPKEAKAAEQAGEQAGPESRQSPQDASKGDGEGGQERAMPPPVQIKYKEEQAQAIVTIVPNATASIPILVTPRRSAEHDPTAADCNNNNNNEEELAVCCLRVYEQKDMDTTKILLFPHYLTKLTNRLNNRVFRALQAMGEEDEERKKMDEDEL</sequence>
<protein>
    <submittedName>
        <fullName evidence="1">Uncharacterized protein</fullName>
    </submittedName>
</protein>
<accession>A0ACC1HRB9</accession>
<keyword evidence="2" id="KW-1185">Reference proteome</keyword>
<comment type="caution">
    <text evidence="1">The sequence shown here is derived from an EMBL/GenBank/DDBJ whole genome shotgun (WGS) entry which is preliminary data.</text>
</comment>